<dbReference type="InterPro" id="IPR013249">
    <property type="entry name" value="RNA_pol_sigma70_r4_t2"/>
</dbReference>
<dbReference type="AlphaFoldDB" id="A0A0M6WUE6"/>
<name>A0A0M6WUE6_9FIRM</name>
<dbReference type="InterPro" id="IPR036388">
    <property type="entry name" value="WH-like_DNA-bd_sf"/>
</dbReference>
<dbReference type="InterPro" id="IPR013324">
    <property type="entry name" value="RNA_pol_sigma_r3/r4-like"/>
</dbReference>
<gene>
    <name evidence="2" type="ORF">T1815_26441</name>
</gene>
<dbReference type="GO" id="GO:0016987">
    <property type="term" value="F:sigma factor activity"/>
    <property type="evidence" value="ECO:0007669"/>
    <property type="project" value="InterPro"/>
</dbReference>
<evidence type="ECO:0000313" key="2">
    <source>
        <dbReference type="EMBL" id="CRL41281.1"/>
    </source>
</evidence>
<dbReference type="Gene3D" id="1.10.10.10">
    <property type="entry name" value="Winged helix-like DNA-binding domain superfamily/Winged helix DNA-binding domain"/>
    <property type="match status" value="1"/>
</dbReference>
<protein>
    <recommendedName>
        <fullName evidence="1">RNA polymerase sigma factor 70 region 4 type 2 domain-containing protein</fullName>
    </recommendedName>
</protein>
<proteinExistence type="predicted"/>
<reference evidence="3" key="1">
    <citation type="submission" date="2015-05" db="EMBL/GenBank/DDBJ databases">
        <authorList>
            <consortium name="Pathogen Informatics"/>
        </authorList>
    </citation>
    <scope>NUCLEOTIDE SEQUENCE [LARGE SCALE GENOMIC DNA]</scope>
    <source>
        <strain evidence="3">T1-815</strain>
    </source>
</reference>
<dbReference type="EMBL" id="CVRQ01000029">
    <property type="protein sequence ID" value="CRL41281.1"/>
    <property type="molecule type" value="Genomic_DNA"/>
</dbReference>
<dbReference type="Proteomes" id="UP000049472">
    <property type="component" value="Unassembled WGS sequence"/>
</dbReference>
<organism evidence="2 3">
    <name type="scientific">Agathobacter rectalis</name>
    <dbReference type="NCBI Taxonomy" id="39491"/>
    <lineage>
        <taxon>Bacteria</taxon>
        <taxon>Bacillati</taxon>
        <taxon>Bacillota</taxon>
        <taxon>Clostridia</taxon>
        <taxon>Lachnospirales</taxon>
        <taxon>Lachnospiraceae</taxon>
        <taxon>Agathobacter</taxon>
    </lineage>
</organism>
<accession>A0A0M6WUE6</accession>
<evidence type="ECO:0000313" key="3">
    <source>
        <dbReference type="Proteomes" id="UP000049472"/>
    </source>
</evidence>
<dbReference type="RefSeq" id="WP_032506568.1">
    <property type="nucleotide sequence ID" value="NZ_CVRQ01000029.1"/>
</dbReference>
<dbReference type="GO" id="GO:0003677">
    <property type="term" value="F:DNA binding"/>
    <property type="evidence" value="ECO:0007669"/>
    <property type="project" value="InterPro"/>
</dbReference>
<dbReference type="SUPFAM" id="SSF88659">
    <property type="entry name" value="Sigma3 and sigma4 domains of RNA polymerase sigma factors"/>
    <property type="match status" value="1"/>
</dbReference>
<keyword evidence="3" id="KW-1185">Reference proteome</keyword>
<evidence type="ECO:0000259" key="1">
    <source>
        <dbReference type="Pfam" id="PF08281"/>
    </source>
</evidence>
<dbReference type="Pfam" id="PF08281">
    <property type="entry name" value="Sigma70_r4_2"/>
    <property type="match status" value="1"/>
</dbReference>
<feature type="domain" description="RNA polymerase sigma factor 70 region 4 type 2" evidence="1">
    <location>
        <begin position="83"/>
        <end position="122"/>
    </location>
</feature>
<dbReference type="GO" id="GO:0006352">
    <property type="term" value="P:DNA-templated transcription initiation"/>
    <property type="evidence" value="ECO:0007669"/>
    <property type="project" value="InterPro"/>
</dbReference>
<sequence>MKPTSFENAIRLQFDTLMKKVIDGIIKNYEKELDRRSNREIPFCELPKIVVNSFPVFDDYELDVTIFDVYGMEARVSGNELCKALQQLPERKRNNLLMFYFLDMSDTEIAELQHISRAGVFKNRQVALHNMKKILQEEK</sequence>